<reference evidence="5" key="1">
    <citation type="submission" date="2014-03" db="EMBL/GenBank/DDBJ databases">
        <title>The sialotranscriptome of Amblyomma triste, Amblyomma parvum and Amblyomma cajennense ticks, uncovered by 454-based RNA-seq.</title>
        <authorList>
            <person name="Garcia G.R."/>
            <person name="Gardinassi L.G."/>
            <person name="Ribeiro J.M."/>
            <person name="Anatriello E."/>
            <person name="Ferreira B.R."/>
            <person name="Moreira H.N."/>
            <person name="Mafra C."/>
            <person name="Olegario M.M."/>
            <person name="Szabo P.J."/>
            <person name="Miranda-Santos I.K."/>
            <person name="Maruyama S.R."/>
        </authorList>
    </citation>
    <scope>NUCLEOTIDE SEQUENCE</scope>
    <source>
        <strain evidence="5">Mato Grasso do Sul</strain>
        <tissue evidence="5">Salivary glands</tissue>
    </source>
</reference>
<name>A0A023GC41_AMBTT</name>
<organism evidence="5">
    <name type="scientific">Amblyomma triste</name>
    <name type="common">Neotropical tick</name>
    <dbReference type="NCBI Taxonomy" id="251400"/>
    <lineage>
        <taxon>Eukaryota</taxon>
        <taxon>Metazoa</taxon>
        <taxon>Ecdysozoa</taxon>
        <taxon>Arthropoda</taxon>
        <taxon>Chelicerata</taxon>
        <taxon>Arachnida</taxon>
        <taxon>Acari</taxon>
        <taxon>Parasitiformes</taxon>
        <taxon>Ixodida</taxon>
        <taxon>Ixodoidea</taxon>
        <taxon>Ixodidae</taxon>
        <taxon>Amblyomminae</taxon>
        <taxon>Amblyomma</taxon>
    </lineage>
</organism>
<sequence>MVVLLFLSIYLLNDVHADISIHRGCPPQKPPHVPVDNCNFWCRTDEPDVWKIGFYYNLTECNLRDGSGKNGACLDVGEKYGCFPADSQEVLEFRNGNQTTTATERIQTTTTRSTKTTKNQNRPR</sequence>
<evidence type="ECO:0000256" key="3">
    <source>
        <dbReference type="SAM" id="MobiDB-lite"/>
    </source>
</evidence>
<evidence type="ECO:0000256" key="1">
    <source>
        <dbReference type="ARBA" id="ARBA00004613"/>
    </source>
</evidence>
<feature type="region of interest" description="Disordered" evidence="3">
    <location>
        <begin position="94"/>
        <end position="124"/>
    </location>
</feature>
<dbReference type="InterPro" id="IPR011694">
    <property type="entry name" value="Ixonnexin-like"/>
</dbReference>
<proteinExistence type="evidence at transcript level"/>
<dbReference type="AlphaFoldDB" id="A0A023GC41"/>
<dbReference type="GO" id="GO:0005576">
    <property type="term" value="C:extracellular region"/>
    <property type="evidence" value="ECO:0007669"/>
    <property type="project" value="UniProtKB-SubCell"/>
</dbReference>
<dbReference type="Pfam" id="PF07771">
    <property type="entry name" value="TSGP1"/>
    <property type="match status" value="1"/>
</dbReference>
<dbReference type="EMBL" id="GBBM01004955">
    <property type="protein sequence ID" value="JAC30463.1"/>
    <property type="molecule type" value="mRNA"/>
</dbReference>
<feature type="compositionally biased region" description="Low complexity" evidence="3">
    <location>
        <begin position="97"/>
        <end position="124"/>
    </location>
</feature>
<feature type="signal peptide" evidence="4">
    <location>
        <begin position="1"/>
        <end position="17"/>
    </location>
</feature>
<keyword evidence="4" id="KW-0732">Signal</keyword>
<accession>A0A023GC41</accession>
<evidence type="ECO:0000256" key="2">
    <source>
        <dbReference type="ARBA" id="ARBA00022525"/>
    </source>
</evidence>
<evidence type="ECO:0000313" key="5">
    <source>
        <dbReference type="EMBL" id="JAC30463.1"/>
    </source>
</evidence>
<evidence type="ECO:0000256" key="4">
    <source>
        <dbReference type="SAM" id="SignalP"/>
    </source>
</evidence>
<comment type="subcellular location">
    <subcellularLocation>
        <location evidence="1">Secreted</location>
    </subcellularLocation>
</comment>
<feature type="chain" id="PRO_5001518520" evidence="4">
    <location>
        <begin position="18"/>
        <end position="124"/>
    </location>
</feature>
<keyword evidence="2" id="KW-0964">Secreted</keyword>
<protein>
    <submittedName>
        <fullName evidence="5">Putative basic tail protein</fullName>
    </submittedName>
</protein>